<accession>A0A8J6HB41</accession>
<feature type="compositionally biased region" description="Acidic residues" evidence="2">
    <location>
        <begin position="23"/>
        <end position="42"/>
    </location>
</feature>
<evidence type="ECO:0000256" key="2">
    <source>
        <dbReference type="SAM" id="MobiDB-lite"/>
    </source>
</evidence>
<proteinExistence type="predicted"/>
<dbReference type="Proteomes" id="UP000719412">
    <property type="component" value="Unassembled WGS sequence"/>
</dbReference>
<organism evidence="4 5">
    <name type="scientific">Tenebrio molitor</name>
    <name type="common">Yellow mealworm beetle</name>
    <dbReference type="NCBI Taxonomy" id="7067"/>
    <lineage>
        <taxon>Eukaryota</taxon>
        <taxon>Metazoa</taxon>
        <taxon>Ecdysozoa</taxon>
        <taxon>Arthropoda</taxon>
        <taxon>Hexapoda</taxon>
        <taxon>Insecta</taxon>
        <taxon>Pterygota</taxon>
        <taxon>Neoptera</taxon>
        <taxon>Endopterygota</taxon>
        <taxon>Coleoptera</taxon>
        <taxon>Polyphaga</taxon>
        <taxon>Cucujiformia</taxon>
        <taxon>Tenebrionidae</taxon>
        <taxon>Tenebrio</taxon>
    </lineage>
</organism>
<evidence type="ECO:0000259" key="3">
    <source>
        <dbReference type="PROSITE" id="PS51031"/>
    </source>
</evidence>
<reference evidence="4" key="1">
    <citation type="journal article" date="2020" name="J Insects Food Feed">
        <title>The yellow mealworm (Tenebrio molitor) genome: a resource for the emerging insects as food and feed industry.</title>
        <authorList>
            <person name="Eriksson T."/>
            <person name="Andere A."/>
            <person name="Kelstrup H."/>
            <person name="Emery V."/>
            <person name="Picard C."/>
        </authorList>
    </citation>
    <scope>NUCLEOTIDE SEQUENCE</scope>
    <source>
        <strain evidence="4">Stoneville</strain>
        <tissue evidence="4">Whole head</tissue>
    </source>
</reference>
<feature type="compositionally biased region" description="Basic and acidic residues" evidence="2">
    <location>
        <begin position="43"/>
        <end position="53"/>
    </location>
</feature>
<keyword evidence="1" id="KW-0539">Nucleus</keyword>
<gene>
    <name evidence="4" type="ORF">GEV33_007246</name>
</gene>
<keyword evidence="5" id="KW-1185">Reference proteome</keyword>
<sequence length="234" mass="26904">MQFLKRIATPRETEGNLPASQEENCDFQDFQEDESQEYEPQDSQERMSQHQEAEQEELAQQNEEFGPSTSKGKSKMSRLQKELQHLEESLPAANSPTKPIAVAVSRKRKLNKVSQQEGNFEREMLLLETKKLELLKNSNDDDEDLNFFKSLLPHVKQLPSINKLNFRTKVQNLLCQELTKLESLHNRIHLSQTSTTSRVTSPYCSPLSSIYSSGQQSDGGHNEVHNNYIVHEFN</sequence>
<reference evidence="4" key="2">
    <citation type="submission" date="2021-08" db="EMBL/GenBank/DDBJ databases">
        <authorList>
            <person name="Eriksson T."/>
        </authorList>
    </citation>
    <scope>NUCLEOTIDE SEQUENCE</scope>
    <source>
        <strain evidence="4">Stoneville</strain>
        <tissue evidence="4">Whole head</tissue>
    </source>
</reference>
<evidence type="ECO:0000256" key="1">
    <source>
        <dbReference type="PROSITE-ProRule" id="PRU00371"/>
    </source>
</evidence>
<dbReference type="EMBL" id="JABDTM020022967">
    <property type="protein sequence ID" value="KAH0815545.1"/>
    <property type="molecule type" value="Genomic_DNA"/>
</dbReference>
<comment type="caution">
    <text evidence="4">The sequence shown here is derived from an EMBL/GenBank/DDBJ whole genome shotgun (WGS) entry which is preliminary data.</text>
</comment>
<evidence type="ECO:0000313" key="5">
    <source>
        <dbReference type="Proteomes" id="UP000719412"/>
    </source>
</evidence>
<dbReference type="PROSITE" id="PS51031">
    <property type="entry name" value="BESS"/>
    <property type="match status" value="1"/>
</dbReference>
<name>A0A8J6HB41_TENMO</name>
<feature type="region of interest" description="Disordered" evidence="2">
    <location>
        <begin position="1"/>
        <end position="80"/>
    </location>
</feature>
<feature type="domain" description="BESS" evidence="3">
    <location>
        <begin position="141"/>
        <end position="180"/>
    </location>
</feature>
<dbReference type="AlphaFoldDB" id="A0A8J6HB41"/>
<protein>
    <recommendedName>
        <fullName evidence="3">BESS domain-containing protein</fullName>
    </recommendedName>
</protein>
<dbReference type="InterPro" id="IPR004210">
    <property type="entry name" value="BESS_motif"/>
</dbReference>
<dbReference type="Pfam" id="PF02944">
    <property type="entry name" value="BESS"/>
    <property type="match status" value="1"/>
</dbReference>
<evidence type="ECO:0000313" key="4">
    <source>
        <dbReference type="EMBL" id="KAH0815545.1"/>
    </source>
</evidence>
<dbReference type="GO" id="GO:0003677">
    <property type="term" value="F:DNA binding"/>
    <property type="evidence" value="ECO:0007669"/>
    <property type="project" value="InterPro"/>
</dbReference>
<comment type="subcellular location">
    <subcellularLocation>
        <location evidence="1">Nucleus</location>
    </subcellularLocation>
</comment>
<dbReference type="GO" id="GO:0005634">
    <property type="term" value="C:nucleus"/>
    <property type="evidence" value="ECO:0007669"/>
    <property type="project" value="UniProtKB-SubCell"/>
</dbReference>